<dbReference type="InterPro" id="IPR046335">
    <property type="entry name" value="LacI/GalR-like_sensor"/>
</dbReference>
<dbReference type="PANTHER" id="PTHR30146">
    <property type="entry name" value="LACI-RELATED TRANSCRIPTIONAL REPRESSOR"/>
    <property type="match status" value="1"/>
</dbReference>
<dbReference type="Proteomes" id="UP000812270">
    <property type="component" value="Unassembled WGS sequence"/>
</dbReference>
<dbReference type="PROSITE" id="PS01124">
    <property type="entry name" value="HTH_ARAC_FAMILY_2"/>
    <property type="match status" value="1"/>
</dbReference>
<dbReference type="InterPro" id="IPR018060">
    <property type="entry name" value="HTH_AraC"/>
</dbReference>
<evidence type="ECO:0000313" key="2">
    <source>
        <dbReference type="EMBL" id="MBV4358228.1"/>
    </source>
</evidence>
<comment type="caution">
    <text evidence="2">The sequence shown here is derived from an EMBL/GenBank/DDBJ whole genome shotgun (WGS) entry which is preliminary data.</text>
</comment>
<accession>A0A9E2SB56</accession>
<dbReference type="Pfam" id="PF13377">
    <property type="entry name" value="Peripla_BP_3"/>
    <property type="match status" value="1"/>
</dbReference>
<evidence type="ECO:0000313" key="3">
    <source>
        <dbReference type="Proteomes" id="UP000812270"/>
    </source>
</evidence>
<dbReference type="AlphaFoldDB" id="A0A9E2SB56"/>
<dbReference type="EMBL" id="JAHSPG010000011">
    <property type="protein sequence ID" value="MBV4358228.1"/>
    <property type="molecule type" value="Genomic_DNA"/>
</dbReference>
<organism evidence="2 3">
    <name type="scientific">Pinibacter aurantiacus</name>
    <dbReference type="NCBI Taxonomy" id="2851599"/>
    <lineage>
        <taxon>Bacteria</taxon>
        <taxon>Pseudomonadati</taxon>
        <taxon>Bacteroidota</taxon>
        <taxon>Chitinophagia</taxon>
        <taxon>Chitinophagales</taxon>
        <taxon>Chitinophagaceae</taxon>
        <taxon>Pinibacter</taxon>
    </lineage>
</organism>
<dbReference type="PANTHER" id="PTHR30146:SF24">
    <property type="entry name" value="XYLOSE OPERON REGULATORY PROTEIN"/>
    <property type="match status" value="1"/>
</dbReference>
<dbReference type="Pfam" id="PF12833">
    <property type="entry name" value="HTH_18"/>
    <property type="match status" value="1"/>
</dbReference>
<protein>
    <submittedName>
        <fullName evidence="2">XylR family transcriptional regulator</fullName>
    </submittedName>
</protein>
<evidence type="ECO:0000259" key="1">
    <source>
        <dbReference type="PROSITE" id="PS01124"/>
    </source>
</evidence>
<sequence length="395" mass="45385">MNKKLKIAVLVDVSRAYDRDILLGFTNFNKIHNKFIFFAFSPNYIHRENQKTLIDRVIAWKPDGILTREIEGFERLLGLDIPLIISPHTNLYKDKINLWGRNKAIGETAAVYFISKGYKNFAFLGFKDFQWSLERQAGYIGEVNRLGFNVNSFVFDNTNVLWEYLPEKLTGWLAGIEKPCAIFSVNDELNIHLLEVIKEMGGRVPDDFSVLGVDNDTMICDMSNPTLSSIETNGEQSGFKAAAALSLWIEFEEKPAFDIVEEPGNVITRNSTNALAIDDEQLRTALYYITNTAPVKEISVDDVVNATLLSRRNLERKFQQVIKSSILDEIKKVRIQRIKFLLENSELTVQQIADEMNFNNTDNITRYFKQFAGTTPKDYRNNLSQDKYLKKRPLH</sequence>
<dbReference type="SMART" id="SM00342">
    <property type="entry name" value="HTH_ARAC"/>
    <property type="match status" value="1"/>
</dbReference>
<reference evidence="2" key="1">
    <citation type="submission" date="2021-06" db="EMBL/GenBank/DDBJ databases">
        <authorList>
            <person name="Huq M.A."/>
        </authorList>
    </citation>
    <scope>NUCLEOTIDE SEQUENCE</scope>
    <source>
        <strain evidence="2">MAH-26</strain>
    </source>
</reference>
<dbReference type="GO" id="GO:0000976">
    <property type="term" value="F:transcription cis-regulatory region binding"/>
    <property type="evidence" value="ECO:0007669"/>
    <property type="project" value="TreeGrafter"/>
</dbReference>
<dbReference type="CDD" id="cd01543">
    <property type="entry name" value="PBP1_XylR"/>
    <property type="match status" value="1"/>
</dbReference>
<keyword evidence="3" id="KW-1185">Reference proteome</keyword>
<dbReference type="RefSeq" id="WP_217791907.1">
    <property type="nucleotide sequence ID" value="NZ_JAHSPG010000011.1"/>
</dbReference>
<proteinExistence type="predicted"/>
<gene>
    <name evidence="2" type="ORF">KTO63_13770</name>
</gene>
<feature type="domain" description="HTH araC/xylS-type" evidence="1">
    <location>
        <begin position="283"/>
        <end position="382"/>
    </location>
</feature>
<name>A0A9E2SB56_9BACT</name>
<dbReference type="GO" id="GO:0003700">
    <property type="term" value="F:DNA-binding transcription factor activity"/>
    <property type="evidence" value="ECO:0007669"/>
    <property type="project" value="InterPro"/>
</dbReference>